<evidence type="ECO:0000256" key="17">
    <source>
        <dbReference type="RuleBase" id="RU368093"/>
    </source>
</evidence>
<evidence type="ECO:0000256" key="13">
    <source>
        <dbReference type="ARBA" id="ARBA00023125"/>
    </source>
</evidence>
<dbReference type="SUPFAM" id="SSF57850">
    <property type="entry name" value="RING/U-box"/>
    <property type="match status" value="1"/>
</dbReference>
<evidence type="ECO:0000256" key="18">
    <source>
        <dbReference type="SAM" id="MobiDB-lite"/>
    </source>
</evidence>
<evidence type="ECO:0000259" key="19">
    <source>
        <dbReference type="PROSITE" id="PS50089"/>
    </source>
</evidence>
<keyword evidence="15 17" id="KW-0539">Nucleus</keyword>
<dbReference type="Proteomes" id="UP000236546">
    <property type="component" value="Unassembled WGS sequence"/>
</dbReference>
<comment type="caution">
    <text evidence="21">The sequence shown here is derived from an EMBL/GenBank/DDBJ whole genome shotgun (WGS) entry which is preliminary data.</text>
</comment>
<feature type="domain" description="SAP" evidence="20">
    <location>
        <begin position="242"/>
        <end position="276"/>
    </location>
</feature>
<accession>A0A2K0T6X8</accession>
<evidence type="ECO:0000256" key="4">
    <source>
        <dbReference type="ARBA" id="ARBA00009506"/>
    </source>
</evidence>
<dbReference type="InterPro" id="IPR039577">
    <property type="entry name" value="Rad18"/>
</dbReference>
<dbReference type="SMART" id="SM00513">
    <property type="entry name" value="SAP"/>
    <property type="match status" value="1"/>
</dbReference>
<comment type="catalytic activity">
    <reaction evidence="1 17">
        <text>S-ubiquitinyl-[E2 ubiquitin-conjugating enzyme]-L-cysteine + [acceptor protein]-L-lysine = [E2 ubiquitin-conjugating enzyme]-L-cysteine + N(6)-ubiquitinyl-[acceptor protein]-L-lysine.</text>
        <dbReference type="EC" id="2.3.2.27"/>
    </reaction>
</comment>
<feature type="compositionally biased region" description="Low complexity" evidence="18">
    <location>
        <begin position="368"/>
        <end position="398"/>
    </location>
</feature>
<evidence type="ECO:0000256" key="8">
    <source>
        <dbReference type="ARBA" id="ARBA00022723"/>
    </source>
</evidence>
<dbReference type="AlphaFoldDB" id="A0A2K0T6X8"/>
<protein>
    <recommendedName>
        <fullName evidence="6 17">Postreplication repair E3 ubiquitin-protein ligase RAD18</fullName>
        <ecNumber evidence="5 17">2.3.2.27</ecNumber>
    </recommendedName>
    <alternativeName>
        <fullName evidence="17">RING-type E3 ubiquitin transferase RAD18</fullName>
    </alternativeName>
</protein>
<dbReference type="SMART" id="SM00184">
    <property type="entry name" value="RING"/>
    <property type="match status" value="1"/>
</dbReference>
<dbReference type="InterPro" id="IPR004580">
    <property type="entry name" value="Rad18_fungi"/>
</dbReference>
<dbReference type="Gene3D" id="3.30.40.10">
    <property type="entry name" value="Zinc/RING finger domain, C3HC4 (zinc finger)"/>
    <property type="match status" value="1"/>
</dbReference>
<comment type="subcellular location">
    <subcellularLocation>
        <location evidence="2 17">Nucleus</location>
    </subcellularLocation>
</comment>
<dbReference type="InterPro" id="IPR013083">
    <property type="entry name" value="Znf_RING/FYVE/PHD"/>
</dbReference>
<keyword evidence="8 17" id="KW-0479">Metal-binding</keyword>
<evidence type="ECO:0000256" key="15">
    <source>
        <dbReference type="ARBA" id="ARBA00023242"/>
    </source>
</evidence>
<gene>
    <name evidence="21" type="ORF">TGAMA5MH_07133</name>
</gene>
<evidence type="ECO:0000256" key="9">
    <source>
        <dbReference type="ARBA" id="ARBA00022763"/>
    </source>
</evidence>
<keyword evidence="14 17" id="KW-0234">DNA repair</keyword>
<dbReference type="PROSITE" id="PS00518">
    <property type="entry name" value="ZF_RING_1"/>
    <property type="match status" value="1"/>
</dbReference>
<evidence type="ECO:0000256" key="14">
    <source>
        <dbReference type="ARBA" id="ARBA00023204"/>
    </source>
</evidence>
<sequence>MATSDDVPDSTDWLSTPLSGFAAVEAALRCQVCKDFYKTPMITSCSHTFCSICIRRALSNDGKCPMCRSTEQELKLRSNWSMEETVEAFTKARIAALSLARNQRPRSSSPKRKALEASPDAHTSREPKRLRTSARLSRNRGEPAAATTPIVTAEEQIVPDSNKEDNDDEEYVPDTPNGLVPCPMCNKKMKEWQVFGHLESCPGPSAPTNNPSNNVDSENTFAFGQSQRKQQKTLERLPPLNYSMLKEQALRKKMLELGLNNQGPRPLLEKRHKEWLTLWNANCDAATPKKRSELLNDLDIWERTQGGRAPTTGRVIQTAAAIKDKDFDGAAWAVKHDSSFRDLIASARKNGDKAKKKLEKEEEDKSTTEQPQSSTSQPPDLMVISSSQPPASSNSAAQRNLDEPGHMPVMQLLPPHGAEPMAWEASQRPID</sequence>
<dbReference type="InterPro" id="IPR017907">
    <property type="entry name" value="Znf_RING_CS"/>
</dbReference>
<keyword evidence="9 17" id="KW-0227">DNA damage</keyword>
<comment type="pathway">
    <text evidence="3 17">Protein modification; protein ubiquitination.</text>
</comment>
<dbReference type="GO" id="GO:0005634">
    <property type="term" value="C:nucleus"/>
    <property type="evidence" value="ECO:0007669"/>
    <property type="project" value="UniProtKB-SubCell"/>
</dbReference>
<dbReference type="InterPro" id="IPR003034">
    <property type="entry name" value="SAP_dom"/>
</dbReference>
<dbReference type="EMBL" id="MTYH01000059">
    <property type="protein sequence ID" value="PNP41261.1"/>
    <property type="molecule type" value="Genomic_DNA"/>
</dbReference>
<comment type="similarity">
    <text evidence="4 17">Belongs to the RAD18 family.</text>
</comment>
<dbReference type="GO" id="GO:0006301">
    <property type="term" value="P:DNA damage tolerance"/>
    <property type="evidence" value="ECO:0007669"/>
    <property type="project" value="InterPro"/>
</dbReference>
<evidence type="ECO:0000256" key="6">
    <source>
        <dbReference type="ARBA" id="ARBA00015551"/>
    </source>
</evidence>
<dbReference type="OrthoDB" id="9049620at2759"/>
<dbReference type="InterPro" id="IPR006642">
    <property type="entry name" value="Rad18_UBZ4"/>
</dbReference>
<comment type="subunit">
    <text evidence="17">Interacts with E2 UBC2, forming a complex with ubiquitin ligase activity.</text>
</comment>
<comment type="function">
    <text evidence="17">E3 RING-finger protein, member of the UBC2/RAD6 epistasis group. Associates to the E2 ubiquitin conjugating enzyme UBC2/RAD6 to form the UBC2-RAD18 ubiquitin ligase complex involved in postreplicative repair (PRR) of damaged DNA.</text>
</comment>
<evidence type="ECO:0000256" key="10">
    <source>
        <dbReference type="ARBA" id="ARBA00022771"/>
    </source>
</evidence>
<keyword evidence="11 17" id="KW-0833">Ubl conjugation pathway</keyword>
<dbReference type="InterPro" id="IPR001841">
    <property type="entry name" value="Znf_RING"/>
</dbReference>
<evidence type="ECO:0000313" key="21">
    <source>
        <dbReference type="EMBL" id="PNP41261.1"/>
    </source>
</evidence>
<dbReference type="FunFam" id="3.30.40.10:FF:000172">
    <property type="entry name" value="E3 ubiquitin-protein ligase RAD18"/>
    <property type="match status" value="1"/>
</dbReference>
<dbReference type="GO" id="GO:0003697">
    <property type="term" value="F:single-stranded DNA binding"/>
    <property type="evidence" value="ECO:0007669"/>
    <property type="project" value="UniProtKB-UniRule"/>
</dbReference>
<dbReference type="Pfam" id="PF13923">
    <property type="entry name" value="zf-C3HC4_2"/>
    <property type="match status" value="1"/>
</dbReference>
<dbReference type="UniPathway" id="UPA00143"/>
<name>A0A2K0T6X8_9HYPO</name>
<dbReference type="SMART" id="SM00734">
    <property type="entry name" value="ZnF_Rad18"/>
    <property type="match status" value="1"/>
</dbReference>
<evidence type="ECO:0000256" key="12">
    <source>
        <dbReference type="ARBA" id="ARBA00022833"/>
    </source>
</evidence>
<evidence type="ECO:0000256" key="7">
    <source>
        <dbReference type="ARBA" id="ARBA00022679"/>
    </source>
</evidence>
<keyword evidence="10 16" id="KW-0863">Zinc-finger</keyword>
<feature type="region of interest" description="Disordered" evidence="18">
    <location>
        <begin position="100"/>
        <end position="173"/>
    </location>
</feature>
<keyword evidence="12 17" id="KW-0862">Zinc</keyword>
<keyword evidence="7 17" id="KW-0808">Transferase</keyword>
<organism evidence="21 22">
    <name type="scientific">Trichoderma gamsii</name>
    <dbReference type="NCBI Taxonomy" id="398673"/>
    <lineage>
        <taxon>Eukaryota</taxon>
        <taxon>Fungi</taxon>
        <taxon>Dikarya</taxon>
        <taxon>Ascomycota</taxon>
        <taxon>Pezizomycotina</taxon>
        <taxon>Sordariomycetes</taxon>
        <taxon>Hypocreomycetidae</taxon>
        <taxon>Hypocreales</taxon>
        <taxon>Hypocreaceae</taxon>
        <taxon>Trichoderma</taxon>
    </lineage>
</organism>
<reference evidence="21 22" key="1">
    <citation type="submission" date="2017-02" db="EMBL/GenBank/DDBJ databases">
        <title>Genomes of Trichoderma spp. with biocontrol activity.</title>
        <authorList>
            <person name="Gardiner D."/>
            <person name="Kazan K."/>
            <person name="Vos C."/>
            <person name="Harvey P."/>
        </authorList>
    </citation>
    <scope>NUCLEOTIDE SEQUENCE [LARGE SCALE GENOMIC DNA]</scope>
    <source>
        <strain evidence="21 22">A5MH</strain>
    </source>
</reference>
<dbReference type="GO" id="GO:0061630">
    <property type="term" value="F:ubiquitin protein ligase activity"/>
    <property type="evidence" value="ECO:0007669"/>
    <property type="project" value="UniProtKB-UniRule"/>
</dbReference>
<proteinExistence type="inferred from homology"/>
<dbReference type="NCBIfam" id="TIGR00599">
    <property type="entry name" value="rad18"/>
    <property type="match status" value="1"/>
</dbReference>
<evidence type="ECO:0000256" key="5">
    <source>
        <dbReference type="ARBA" id="ARBA00012483"/>
    </source>
</evidence>
<dbReference type="PROSITE" id="PS50800">
    <property type="entry name" value="SAP"/>
    <property type="match status" value="1"/>
</dbReference>
<feature type="compositionally biased region" description="Basic and acidic residues" evidence="18">
    <location>
        <begin position="349"/>
        <end position="367"/>
    </location>
</feature>
<dbReference type="GO" id="GO:0006513">
    <property type="term" value="P:protein monoubiquitination"/>
    <property type="evidence" value="ECO:0007669"/>
    <property type="project" value="InterPro"/>
</dbReference>
<evidence type="ECO:0000256" key="16">
    <source>
        <dbReference type="PROSITE-ProRule" id="PRU00175"/>
    </source>
</evidence>
<dbReference type="GO" id="GO:0006281">
    <property type="term" value="P:DNA repair"/>
    <property type="evidence" value="ECO:0007669"/>
    <property type="project" value="UniProtKB-KW"/>
</dbReference>
<dbReference type="PROSITE" id="PS50089">
    <property type="entry name" value="ZF_RING_2"/>
    <property type="match status" value="1"/>
</dbReference>
<dbReference type="EC" id="2.3.2.27" evidence="5 17"/>
<dbReference type="GO" id="GO:0008270">
    <property type="term" value="F:zinc ion binding"/>
    <property type="evidence" value="ECO:0007669"/>
    <property type="project" value="UniProtKB-KW"/>
</dbReference>
<dbReference type="PANTHER" id="PTHR14134">
    <property type="entry name" value="E3 UBIQUITIN-PROTEIN LIGASE RAD18"/>
    <property type="match status" value="1"/>
</dbReference>
<evidence type="ECO:0000256" key="11">
    <source>
        <dbReference type="ARBA" id="ARBA00022786"/>
    </source>
</evidence>
<feature type="region of interest" description="Disordered" evidence="18">
    <location>
        <begin position="349"/>
        <end position="431"/>
    </location>
</feature>
<dbReference type="GO" id="GO:0097505">
    <property type="term" value="C:Rad6-Rad18 complex"/>
    <property type="evidence" value="ECO:0007669"/>
    <property type="project" value="TreeGrafter"/>
</dbReference>
<evidence type="ECO:0000256" key="2">
    <source>
        <dbReference type="ARBA" id="ARBA00004123"/>
    </source>
</evidence>
<evidence type="ECO:0000256" key="3">
    <source>
        <dbReference type="ARBA" id="ARBA00004906"/>
    </source>
</evidence>
<evidence type="ECO:0000313" key="22">
    <source>
        <dbReference type="Proteomes" id="UP000236546"/>
    </source>
</evidence>
<feature type="domain" description="RING-type" evidence="19">
    <location>
        <begin position="30"/>
        <end position="68"/>
    </location>
</feature>
<evidence type="ECO:0000259" key="20">
    <source>
        <dbReference type="PROSITE" id="PS50800"/>
    </source>
</evidence>
<evidence type="ECO:0000256" key="1">
    <source>
        <dbReference type="ARBA" id="ARBA00000900"/>
    </source>
</evidence>
<dbReference type="PANTHER" id="PTHR14134:SF2">
    <property type="entry name" value="E3 UBIQUITIN-PROTEIN LIGASE RAD18"/>
    <property type="match status" value="1"/>
</dbReference>
<keyword evidence="13 17" id="KW-0238">DNA-binding</keyword>